<sequence>MNNRRILLKPYGTAVFQNLQEEVWLEGKIKNPYFNKKTHMYRRLRWWRENCGIRDTILLFHPYSPDLAPSDFYRFSNFKKFVSGKRFVSIEVERVNEY</sequence>
<evidence type="ECO:0000313" key="1">
    <source>
        <dbReference type="EMBL" id="GFY63727.1"/>
    </source>
</evidence>
<protein>
    <recommendedName>
        <fullName evidence="3">Transposase</fullName>
    </recommendedName>
</protein>
<accession>A0A8X7CG75</accession>
<dbReference type="GO" id="GO:0003676">
    <property type="term" value="F:nucleic acid binding"/>
    <property type="evidence" value="ECO:0007669"/>
    <property type="project" value="InterPro"/>
</dbReference>
<comment type="caution">
    <text evidence="1">The sequence shown here is derived from an EMBL/GenBank/DDBJ whole genome shotgun (WGS) entry which is preliminary data.</text>
</comment>
<dbReference type="InterPro" id="IPR036397">
    <property type="entry name" value="RNaseH_sf"/>
</dbReference>
<dbReference type="AlphaFoldDB" id="A0A8X7CG75"/>
<dbReference type="EMBL" id="BMAV01014912">
    <property type="protein sequence ID" value="GFY63727.1"/>
    <property type="molecule type" value="Genomic_DNA"/>
</dbReference>
<dbReference type="Gene3D" id="3.30.420.10">
    <property type="entry name" value="Ribonuclease H-like superfamily/Ribonuclease H"/>
    <property type="match status" value="1"/>
</dbReference>
<evidence type="ECO:0000313" key="2">
    <source>
        <dbReference type="Proteomes" id="UP000886998"/>
    </source>
</evidence>
<reference evidence="1" key="1">
    <citation type="submission" date="2020-08" db="EMBL/GenBank/DDBJ databases">
        <title>Multicomponent nature underlies the extraordinary mechanical properties of spider dragline silk.</title>
        <authorList>
            <person name="Kono N."/>
            <person name="Nakamura H."/>
            <person name="Mori M."/>
            <person name="Yoshida Y."/>
            <person name="Ohtoshi R."/>
            <person name="Malay A.D."/>
            <person name="Moran D.A.P."/>
            <person name="Tomita M."/>
            <person name="Numata K."/>
            <person name="Arakawa K."/>
        </authorList>
    </citation>
    <scope>NUCLEOTIDE SEQUENCE</scope>
</reference>
<evidence type="ECO:0008006" key="3">
    <source>
        <dbReference type="Google" id="ProtNLM"/>
    </source>
</evidence>
<dbReference type="Proteomes" id="UP000886998">
    <property type="component" value="Unassembled WGS sequence"/>
</dbReference>
<gene>
    <name evidence="1" type="ORF">TNIN_50081</name>
</gene>
<organism evidence="1 2">
    <name type="scientific">Trichonephila inaurata madagascariensis</name>
    <dbReference type="NCBI Taxonomy" id="2747483"/>
    <lineage>
        <taxon>Eukaryota</taxon>
        <taxon>Metazoa</taxon>
        <taxon>Ecdysozoa</taxon>
        <taxon>Arthropoda</taxon>
        <taxon>Chelicerata</taxon>
        <taxon>Arachnida</taxon>
        <taxon>Araneae</taxon>
        <taxon>Araneomorphae</taxon>
        <taxon>Entelegynae</taxon>
        <taxon>Araneoidea</taxon>
        <taxon>Nephilidae</taxon>
        <taxon>Trichonephila</taxon>
        <taxon>Trichonephila inaurata</taxon>
    </lineage>
</organism>
<proteinExistence type="predicted"/>
<name>A0A8X7CG75_9ARAC</name>
<dbReference type="OrthoDB" id="6118231at2759"/>
<keyword evidence="2" id="KW-1185">Reference proteome</keyword>